<feature type="compositionally biased region" description="Pro residues" evidence="1">
    <location>
        <begin position="66"/>
        <end position="91"/>
    </location>
</feature>
<dbReference type="GeneID" id="92177624"/>
<feature type="compositionally biased region" description="Low complexity" evidence="1">
    <location>
        <begin position="103"/>
        <end position="122"/>
    </location>
</feature>
<reference evidence="2 3" key="1">
    <citation type="journal article" date="2024" name="bioRxiv">
        <title>Comparative genomics of Cryptococcus and Kwoniella reveals pathogenesis evolution and contrasting karyotype dynamics via intercentromeric recombination or chromosome fusion.</title>
        <authorList>
            <person name="Coelho M.A."/>
            <person name="David-Palma M."/>
            <person name="Shea T."/>
            <person name="Bowers K."/>
            <person name="McGinley-Smith S."/>
            <person name="Mohammad A.W."/>
            <person name="Gnirke A."/>
            <person name="Yurkov A.M."/>
            <person name="Nowrousian M."/>
            <person name="Sun S."/>
            <person name="Cuomo C.A."/>
            <person name="Heitman J."/>
        </authorList>
    </citation>
    <scope>NUCLEOTIDE SEQUENCE [LARGE SCALE GENOMIC DNA]</scope>
    <source>
        <strain evidence="2 3">CBS 13917</strain>
    </source>
</reference>
<gene>
    <name evidence="2" type="ORF">IAR55_000364</name>
</gene>
<evidence type="ECO:0000313" key="3">
    <source>
        <dbReference type="Proteomes" id="UP001388673"/>
    </source>
</evidence>
<feature type="compositionally biased region" description="Polar residues" evidence="1">
    <location>
        <begin position="41"/>
        <end position="57"/>
    </location>
</feature>
<feature type="region of interest" description="Disordered" evidence="1">
    <location>
        <begin position="26"/>
        <end position="164"/>
    </location>
</feature>
<dbReference type="EMBL" id="JBCAWK010000001">
    <property type="protein sequence ID" value="KAK8869796.1"/>
    <property type="molecule type" value="Genomic_DNA"/>
</dbReference>
<name>A0AAW0Z6F1_9TREE</name>
<feature type="compositionally biased region" description="Polar residues" evidence="1">
    <location>
        <begin position="93"/>
        <end position="102"/>
    </location>
</feature>
<keyword evidence="3" id="KW-1185">Reference proteome</keyword>
<comment type="caution">
    <text evidence="2">The sequence shown here is derived from an EMBL/GenBank/DDBJ whole genome shotgun (WGS) entry which is preliminary data.</text>
</comment>
<dbReference type="RefSeq" id="XP_066806042.1">
    <property type="nucleotide sequence ID" value="XM_066943500.1"/>
</dbReference>
<evidence type="ECO:0000313" key="2">
    <source>
        <dbReference type="EMBL" id="KAK8869796.1"/>
    </source>
</evidence>
<proteinExistence type="predicted"/>
<dbReference type="KEGG" id="kne:92177624"/>
<protein>
    <submittedName>
        <fullName evidence="2">Uncharacterized protein</fullName>
    </submittedName>
</protein>
<dbReference type="Proteomes" id="UP001388673">
    <property type="component" value="Unassembled WGS sequence"/>
</dbReference>
<sequence>MLPASTSKTGLAHELARRFLPVSSPIIRGTLDPRRPLALHDNTTVRPRSSAIQNLGVAQSAAISPHAPPPPKTGVMAPPPMPGYPAPPPHILPQTSRYQPYRTNSTPSRSPAPAPASATATAYNRNPAPAATHTRPGPGPSNLRQSFGPGTPGSAYGNVRGRLG</sequence>
<evidence type="ECO:0000256" key="1">
    <source>
        <dbReference type="SAM" id="MobiDB-lite"/>
    </source>
</evidence>
<organism evidence="2 3">
    <name type="scientific">Kwoniella newhampshirensis</name>
    <dbReference type="NCBI Taxonomy" id="1651941"/>
    <lineage>
        <taxon>Eukaryota</taxon>
        <taxon>Fungi</taxon>
        <taxon>Dikarya</taxon>
        <taxon>Basidiomycota</taxon>
        <taxon>Agaricomycotina</taxon>
        <taxon>Tremellomycetes</taxon>
        <taxon>Tremellales</taxon>
        <taxon>Cryptococcaceae</taxon>
        <taxon>Kwoniella</taxon>
    </lineage>
</organism>
<dbReference type="AlphaFoldDB" id="A0AAW0Z6F1"/>
<accession>A0AAW0Z6F1</accession>